<proteinExistence type="predicted"/>
<dbReference type="EMBL" id="JAQQWM010000005">
    <property type="protein sequence ID" value="KAK8064324.1"/>
    <property type="molecule type" value="Genomic_DNA"/>
</dbReference>
<sequence>MKLWVAVRTHARISAIAEEIKSDPSIILGKGDPDNISNFVVDERYVGKDFKPFASLNKKDLAKHKQTSNSQAGVHAGVKRPAHQGNQSRKRNRSNRYEPQASPAANSTPGENPVHATAQIFAGIMKEFTAMFKDAIASKETPAKPPSPSPPPREPVDPNREGGAENPIAIDSDTDRSDDEETEQPDKEQHKNPGSTKTNQRKNAPLPNRVAAPAPASTKNKQPDDTHRKDRPDCLVDTAMEFQRLHKDAYEQYCAAACRCGIPPSA</sequence>
<feature type="compositionally biased region" description="Basic and acidic residues" evidence="1">
    <location>
        <begin position="154"/>
        <end position="163"/>
    </location>
</feature>
<name>A0ABR1V2M6_9PEZI</name>
<feature type="compositionally biased region" description="Basic residues" evidence="1">
    <location>
        <begin position="77"/>
        <end position="94"/>
    </location>
</feature>
<feature type="compositionally biased region" description="Polar residues" evidence="1">
    <location>
        <begin position="192"/>
        <end position="202"/>
    </location>
</feature>
<dbReference type="Proteomes" id="UP001446871">
    <property type="component" value="Unassembled WGS sequence"/>
</dbReference>
<gene>
    <name evidence="2" type="ORF">PG996_008976</name>
</gene>
<protein>
    <submittedName>
        <fullName evidence="2">Uncharacterized protein</fullName>
    </submittedName>
</protein>
<reference evidence="2 3" key="1">
    <citation type="submission" date="2023-01" db="EMBL/GenBank/DDBJ databases">
        <title>Analysis of 21 Apiospora genomes using comparative genomics revels a genus with tremendous synthesis potential of carbohydrate active enzymes and secondary metabolites.</title>
        <authorList>
            <person name="Sorensen T."/>
        </authorList>
    </citation>
    <scope>NUCLEOTIDE SEQUENCE [LARGE SCALE GENOMIC DNA]</scope>
    <source>
        <strain evidence="2 3">CBS 83171</strain>
    </source>
</reference>
<feature type="region of interest" description="Disordered" evidence="1">
    <location>
        <begin position="60"/>
        <end position="113"/>
    </location>
</feature>
<evidence type="ECO:0000256" key="1">
    <source>
        <dbReference type="SAM" id="MobiDB-lite"/>
    </source>
</evidence>
<feature type="region of interest" description="Disordered" evidence="1">
    <location>
        <begin position="139"/>
        <end position="232"/>
    </location>
</feature>
<comment type="caution">
    <text evidence="2">The sequence shown here is derived from an EMBL/GenBank/DDBJ whole genome shotgun (WGS) entry which is preliminary data.</text>
</comment>
<evidence type="ECO:0000313" key="2">
    <source>
        <dbReference type="EMBL" id="KAK8064324.1"/>
    </source>
</evidence>
<keyword evidence="3" id="KW-1185">Reference proteome</keyword>
<feature type="compositionally biased region" description="Basic and acidic residues" evidence="1">
    <location>
        <begin position="221"/>
        <end position="232"/>
    </location>
</feature>
<accession>A0ABR1V2M6</accession>
<organism evidence="2 3">
    <name type="scientific">Apiospora saccharicola</name>
    <dbReference type="NCBI Taxonomy" id="335842"/>
    <lineage>
        <taxon>Eukaryota</taxon>
        <taxon>Fungi</taxon>
        <taxon>Dikarya</taxon>
        <taxon>Ascomycota</taxon>
        <taxon>Pezizomycotina</taxon>
        <taxon>Sordariomycetes</taxon>
        <taxon>Xylariomycetidae</taxon>
        <taxon>Amphisphaeriales</taxon>
        <taxon>Apiosporaceae</taxon>
        <taxon>Apiospora</taxon>
    </lineage>
</organism>
<evidence type="ECO:0000313" key="3">
    <source>
        <dbReference type="Proteomes" id="UP001446871"/>
    </source>
</evidence>
<feature type="compositionally biased region" description="Pro residues" evidence="1">
    <location>
        <begin position="143"/>
        <end position="153"/>
    </location>
</feature>